<dbReference type="AlphaFoldDB" id="A0A9P6DND0"/>
<name>A0A9P6DND0_9AGAM</name>
<protein>
    <submittedName>
        <fullName evidence="1">Uncharacterized protein</fullName>
    </submittedName>
</protein>
<gene>
    <name evidence="1" type="ORF">BS47DRAFT_670221</name>
</gene>
<organism evidence="1 2">
    <name type="scientific">Hydnum rufescens UP504</name>
    <dbReference type="NCBI Taxonomy" id="1448309"/>
    <lineage>
        <taxon>Eukaryota</taxon>
        <taxon>Fungi</taxon>
        <taxon>Dikarya</taxon>
        <taxon>Basidiomycota</taxon>
        <taxon>Agaricomycotina</taxon>
        <taxon>Agaricomycetes</taxon>
        <taxon>Cantharellales</taxon>
        <taxon>Hydnaceae</taxon>
        <taxon>Hydnum</taxon>
    </lineage>
</organism>
<dbReference type="Proteomes" id="UP000886523">
    <property type="component" value="Unassembled WGS sequence"/>
</dbReference>
<sequence length="151" mass="17084">MRTLRSVYSIDAEGIHPGNPSALVTSMGWKEMHYIYKASPSCLGASLSRADLYVHGTARIQAAESTHRQRYLSALSFSSLFFYRVSFKRLRKAQVRFYGVYQNRPRIVGHVGYCWRAMVLLGCLVPPTMKQGQGLPVSTEPRYHSAMSLCF</sequence>
<accession>A0A9P6DND0</accession>
<evidence type="ECO:0000313" key="2">
    <source>
        <dbReference type="Proteomes" id="UP000886523"/>
    </source>
</evidence>
<reference evidence="1" key="1">
    <citation type="journal article" date="2020" name="Nat. Commun.">
        <title>Large-scale genome sequencing of mycorrhizal fungi provides insights into the early evolution of symbiotic traits.</title>
        <authorList>
            <person name="Miyauchi S."/>
            <person name="Kiss E."/>
            <person name="Kuo A."/>
            <person name="Drula E."/>
            <person name="Kohler A."/>
            <person name="Sanchez-Garcia M."/>
            <person name="Morin E."/>
            <person name="Andreopoulos B."/>
            <person name="Barry K.W."/>
            <person name="Bonito G."/>
            <person name="Buee M."/>
            <person name="Carver A."/>
            <person name="Chen C."/>
            <person name="Cichocki N."/>
            <person name="Clum A."/>
            <person name="Culley D."/>
            <person name="Crous P.W."/>
            <person name="Fauchery L."/>
            <person name="Girlanda M."/>
            <person name="Hayes R.D."/>
            <person name="Keri Z."/>
            <person name="LaButti K."/>
            <person name="Lipzen A."/>
            <person name="Lombard V."/>
            <person name="Magnuson J."/>
            <person name="Maillard F."/>
            <person name="Murat C."/>
            <person name="Nolan M."/>
            <person name="Ohm R.A."/>
            <person name="Pangilinan J."/>
            <person name="Pereira M.F."/>
            <person name="Perotto S."/>
            <person name="Peter M."/>
            <person name="Pfister S."/>
            <person name="Riley R."/>
            <person name="Sitrit Y."/>
            <person name="Stielow J.B."/>
            <person name="Szollosi G."/>
            <person name="Zifcakova L."/>
            <person name="Stursova M."/>
            <person name="Spatafora J.W."/>
            <person name="Tedersoo L."/>
            <person name="Vaario L.M."/>
            <person name="Yamada A."/>
            <person name="Yan M."/>
            <person name="Wang P."/>
            <person name="Xu J."/>
            <person name="Bruns T."/>
            <person name="Baldrian P."/>
            <person name="Vilgalys R."/>
            <person name="Dunand C."/>
            <person name="Henrissat B."/>
            <person name="Grigoriev I.V."/>
            <person name="Hibbett D."/>
            <person name="Nagy L.G."/>
            <person name="Martin F.M."/>
        </authorList>
    </citation>
    <scope>NUCLEOTIDE SEQUENCE</scope>
    <source>
        <strain evidence="1">UP504</strain>
    </source>
</reference>
<evidence type="ECO:0000313" key="1">
    <source>
        <dbReference type="EMBL" id="KAF9504505.1"/>
    </source>
</evidence>
<keyword evidence="2" id="KW-1185">Reference proteome</keyword>
<dbReference type="EMBL" id="MU129218">
    <property type="protein sequence ID" value="KAF9504505.1"/>
    <property type="molecule type" value="Genomic_DNA"/>
</dbReference>
<comment type="caution">
    <text evidence="1">The sequence shown here is derived from an EMBL/GenBank/DDBJ whole genome shotgun (WGS) entry which is preliminary data.</text>
</comment>
<proteinExistence type="predicted"/>